<evidence type="ECO:0000313" key="1">
    <source>
        <dbReference type="EMBL" id="CAH3152294.1"/>
    </source>
</evidence>
<accession>A0ABN8Q0N6</accession>
<feature type="non-terminal residue" evidence="1">
    <location>
        <position position="1"/>
    </location>
</feature>
<keyword evidence="2" id="KW-1185">Reference proteome</keyword>
<reference evidence="1 2" key="1">
    <citation type="submission" date="2022-05" db="EMBL/GenBank/DDBJ databases">
        <authorList>
            <consortium name="Genoscope - CEA"/>
            <person name="William W."/>
        </authorList>
    </citation>
    <scope>NUCLEOTIDE SEQUENCE [LARGE SCALE GENOMIC DNA]</scope>
</reference>
<gene>
    <name evidence="1" type="ORF">PLOB_00048990</name>
</gene>
<protein>
    <submittedName>
        <fullName evidence="1">Uncharacterized protein</fullName>
    </submittedName>
</protein>
<name>A0ABN8Q0N6_9CNID</name>
<organism evidence="1 2">
    <name type="scientific">Porites lobata</name>
    <dbReference type="NCBI Taxonomy" id="104759"/>
    <lineage>
        <taxon>Eukaryota</taxon>
        <taxon>Metazoa</taxon>
        <taxon>Cnidaria</taxon>
        <taxon>Anthozoa</taxon>
        <taxon>Hexacorallia</taxon>
        <taxon>Scleractinia</taxon>
        <taxon>Fungiina</taxon>
        <taxon>Poritidae</taxon>
        <taxon>Porites</taxon>
    </lineage>
</organism>
<dbReference type="EMBL" id="CALNXK010000093">
    <property type="protein sequence ID" value="CAH3152294.1"/>
    <property type="molecule type" value="Genomic_DNA"/>
</dbReference>
<comment type="caution">
    <text evidence="1">The sequence shown here is derived from an EMBL/GenBank/DDBJ whole genome shotgun (WGS) entry which is preliminary data.</text>
</comment>
<dbReference type="Proteomes" id="UP001159405">
    <property type="component" value="Unassembled WGS sequence"/>
</dbReference>
<sequence length="93" mass="10526">VGLVLDPSRHTLRGSFFGPQLHQEKVDNKAALEKDKEFPRFCLTEMNKSRRNSAALFDRSLRFRTPLPLGLLVRNQVQKSSAHLFALMAYAAA</sequence>
<evidence type="ECO:0000313" key="2">
    <source>
        <dbReference type="Proteomes" id="UP001159405"/>
    </source>
</evidence>
<proteinExistence type="predicted"/>